<evidence type="ECO:0000313" key="1">
    <source>
        <dbReference type="EMBL" id="JAD32392.1"/>
    </source>
</evidence>
<accession>A0A0A8ZC02</accession>
<organism evidence="1">
    <name type="scientific">Arundo donax</name>
    <name type="common">Giant reed</name>
    <name type="synonym">Donax arundinaceus</name>
    <dbReference type="NCBI Taxonomy" id="35708"/>
    <lineage>
        <taxon>Eukaryota</taxon>
        <taxon>Viridiplantae</taxon>
        <taxon>Streptophyta</taxon>
        <taxon>Embryophyta</taxon>
        <taxon>Tracheophyta</taxon>
        <taxon>Spermatophyta</taxon>
        <taxon>Magnoliopsida</taxon>
        <taxon>Liliopsida</taxon>
        <taxon>Poales</taxon>
        <taxon>Poaceae</taxon>
        <taxon>PACMAD clade</taxon>
        <taxon>Arundinoideae</taxon>
        <taxon>Arundineae</taxon>
        <taxon>Arundo</taxon>
    </lineage>
</organism>
<dbReference type="AlphaFoldDB" id="A0A0A8ZC02"/>
<sequence>MMTHEIAALLYILFPKESNMRNSHIFPCYSFSTFHLNALLHIYP</sequence>
<reference evidence="1" key="1">
    <citation type="submission" date="2014-09" db="EMBL/GenBank/DDBJ databases">
        <authorList>
            <person name="Magalhaes I.L.F."/>
            <person name="Oliveira U."/>
            <person name="Santos F.R."/>
            <person name="Vidigal T.H.D.A."/>
            <person name="Brescovit A.D."/>
            <person name="Santos A.J."/>
        </authorList>
    </citation>
    <scope>NUCLEOTIDE SEQUENCE</scope>
    <source>
        <tissue evidence="1">Shoot tissue taken approximately 20 cm above the soil surface</tissue>
    </source>
</reference>
<name>A0A0A8ZC02_ARUDO</name>
<reference evidence="1" key="2">
    <citation type="journal article" date="2015" name="Data Brief">
        <title>Shoot transcriptome of the giant reed, Arundo donax.</title>
        <authorList>
            <person name="Barrero R.A."/>
            <person name="Guerrero F.D."/>
            <person name="Moolhuijzen P."/>
            <person name="Goolsby J.A."/>
            <person name="Tidwell J."/>
            <person name="Bellgard S.E."/>
            <person name="Bellgard M.I."/>
        </authorList>
    </citation>
    <scope>NUCLEOTIDE SEQUENCE</scope>
    <source>
        <tissue evidence="1">Shoot tissue taken approximately 20 cm above the soil surface</tissue>
    </source>
</reference>
<proteinExistence type="predicted"/>
<protein>
    <submittedName>
        <fullName evidence="1">Uncharacterized protein</fullName>
    </submittedName>
</protein>
<dbReference type="EMBL" id="GBRH01265503">
    <property type="protein sequence ID" value="JAD32392.1"/>
    <property type="molecule type" value="Transcribed_RNA"/>
</dbReference>